<keyword evidence="5 9" id="KW-0067">ATP-binding</keyword>
<dbReference type="CDD" id="cd00812">
    <property type="entry name" value="LeuRS_core"/>
    <property type="match status" value="1"/>
</dbReference>
<evidence type="ECO:0000256" key="9">
    <source>
        <dbReference type="HAMAP-Rule" id="MF_00049"/>
    </source>
</evidence>
<dbReference type="PRINTS" id="PR00985">
    <property type="entry name" value="TRNASYNTHLEU"/>
</dbReference>
<keyword evidence="2 9" id="KW-0963">Cytoplasm</keyword>
<dbReference type="Pfam" id="PF13603">
    <property type="entry name" value="tRNA-synt_1_2"/>
    <property type="match status" value="1"/>
</dbReference>
<name>A0A1L4CX94_9BACT</name>
<evidence type="ECO:0000259" key="14">
    <source>
        <dbReference type="Pfam" id="PF13603"/>
    </source>
</evidence>
<dbReference type="CDD" id="cd07958">
    <property type="entry name" value="Anticodon_Ia_Leu_BEm"/>
    <property type="match status" value="1"/>
</dbReference>
<comment type="caution">
    <text evidence="9">Lacks conserved residue(s) required for the propagation of feature annotation.</text>
</comment>
<dbReference type="SUPFAM" id="SSF52374">
    <property type="entry name" value="Nucleotidylyl transferase"/>
    <property type="match status" value="1"/>
</dbReference>
<evidence type="ECO:0000259" key="11">
    <source>
        <dbReference type="Pfam" id="PF00133"/>
    </source>
</evidence>
<evidence type="ECO:0000256" key="2">
    <source>
        <dbReference type="ARBA" id="ARBA00022490"/>
    </source>
</evidence>
<evidence type="ECO:0000256" key="8">
    <source>
        <dbReference type="ARBA" id="ARBA00047469"/>
    </source>
</evidence>
<evidence type="ECO:0000256" key="4">
    <source>
        <dbReference type="ARBA" id="ARBA00022741"/>
    </source>
</evidence>
<comment type="subcellular location">
    <subcellularLocation>
        <location evidence="9">Cytoplasm</location>
    </subcellularLocation>
</comment>
<evidence type="ECO:0000256" key="7">
    <source>
        <dbReference type="ARBA" id="ARBA00023146"/>
    </source>
</evidence>
<proteinExistence type="inferred from homology"/>
<keyword evidence="3 9" id="KW-0436">Ligase</keyword>
<dbReference type="EC" id="6.1.1.4" evidence="9"/>
<feature type="domain" description="Leucyl-tRNA synthetase editing" evidence="14">
    <location>
        <begin position="224"/>
        <end position="409"/>
    </location>
</feature>
<comment type="similarity">
    <text evidence="1 9 10">Belongs to the class-I aminoacyl-tRNA synthetase family.</text>
</comment>
<dbReference type="PANTHER" id="PTHR43740">
    <property type="entry name" value="LEUCYL-TRNA SYNTHETASE"/>
    <property type="match status" value="1"/>
</dbReference>
<dbReference type="PROSITE" id="PS00178">
    <property type="entry name" value="AA_TRNA_LIGASE_I"/>
    <property type="match status" value="1"/>
</dbReference>
<dbReference type="GO" id="GO:0005524">
    <property type="term" value="F:ATP binding"/>
    <property type="evidence" value="ECO:0007669"/>
    <property type="project" value="UniProtKB-UniRule"/>
</dbReference>
<dbReference type="InterPro" id="IPR015413">
    <property type="entry name" value="Methionyl/Leucyl_tRNA_Synth"/>
</dbReference>
<evidence type="ECO:0000256" key="10">
    <source>
        <dbReference type="RuleBase" id="RU363035"/>
    </source>
</evidence>
<keyword evidence="4 9" id="KW-0547">Nucleotide-binding</keyword>
<evidence type="ECO:0000256" key="6">
    <source>
        <dbReference type="ARBA" id="ARBA00022917"/>
    </source>
</evidence>
<feature type="short sequence motif" description="'KMSKS' region" evidence="9">
    <location>
        <begin position="585"/>
        <end position="589"/>
    </location>
</feature>
<evidence type="ECO:0000256" key="3">
    <source>
        <dbReference type="ARBA" id="ARBA00022598"/>
    </source>
</evidence>
<keyword evidence="7 9" id="KW-0030">Aminoacyl-tRNA synthetase</keyword>
<dbReference type="InterPro" id="IPR025709">
    <property type="entry name" value="Leu_tRNA-synth_edit"/>
</dbReference>
<dbReference type="Gene3D" id="3.40.50.620">
    <property type="entry name" value="HUPs"/>
    <property type="match status" value="2"/>
</dbReference>
<dbReference type="Pfam" id="PF00133">
    <property type="entry name" value="tRNA-synt_1"/>
    <property type="match status" value="1"/>
</dbReference>
<feature type="binding site" evidence="9">
    <location>
        <position position="588"/>
    </location>
    <ligand>
        <name>ATP</name>
        <dbReference type="ChEBI" id="CHEBI:30616"/>
    </ligand>
</feature>
<dbReference type="Gene3D" id="3.10.20.590">
    <property type="match status" value="1"/>
</dbReference>
<dbReference type="InterPro" id="IPR001412">
    <property type="entry name" value="aa-tRNA-synth_I_CS"/>
</dbReference>
<dbReference type="GO" id="GO:0002161">
    <property type="term" value="F:aminoacyl-tRNA deacylase activity"/>
    <property type="evidence" value="ECO:0007669"/>
    <property type="project" value="InterPro"/>
</dbReference>
<dbReference type="Pfam" id="PF09334">
    <property type="entry name" value="tRNA-synt_1g"/>
    <property type="match status" value="1"/>
</dbReference>
<dbReference type="GO" id="GO:0005829">
    <property type="term" value="C:cytosol"/>
    <property type="evidence" value="ECO:0007669"/>
    <property type="project" value="TreeGrafter"/>
</dbReference>
<reference evidence="15 16" key="1">
    <citation type="submission" date="2016-10" db="EMBL/GenBank/DDBJ databases">
        <title>Silvanigrella aquatica sp. nov., isolated from a freshwater lake located in the Black Forest, Germany, description of Silvanigrellaceae fam. nov., Silvanigrellales ord. nov., reclassification of the order Bdellovibrionales in the class Oligoflexia, reclassification of the families Bacteriovoracaceae and Halobacteriovoraceae in the new order Bacteriovoracales ord. nov., and reclassification of the family Pseudobacteriovoracaceae in the order Oligoflexiales.</title>
        <authorList>
            <person name="Hahn M.W."/>
            <person name="Schmidt J."/>
            <person name="Koll U."/>
            <person name="Rohde M."/>
            <person name="Verbag S."/>
            <person name="Pitt A."/>
            <person name="Nakai R."/>
            <person name="Naganuma T."/>
            <person name="Lang E."/>
        </authorList>
    </citation>
    <scope>NUCLEOTIDE SEQUENCE [LARGE SCALE GENOMIC DNA]</scope>
    <source>
        <strain evidence="15 16">MWH-Nonnen-W8red</strain>
    </source>
</reference>
<gene>
    <name evidence="9" type="primary">leuS</name>
    <name evidence="15" type="ORF">AXG55_00925</name>
</gene>
<dbReference type="Proteomes" id="UP000184731">
    <property type="component" value="Chromosome"/>
</dbReference>
<feature type="domain" description="Aminoacyl-tRNA synthetase class Ia" evidence="11">
    <location>
        <begin position="416"/>
        <end position="617"/>
    </location>
</feature>
<evidence type="ECO:0000313" key="15">
    <source>
        <dbReference type="EMBL" id="APJ02570.1"/>
    </source>
</evidence>
<dbReference type="Gene3D" id="1.10.730.10">
    <property type="entry name" value="Isoleucyl-tRNA Synthetase, Domain 1"/>
    <property type="match status" value="1"/>
</dbReference>
<dbReference type="SUPFAM" id="SSF50677">
    <property type="entry name" value="ValRS/IleRS/LeuRS editing domain"/>
    <property type="match status" value="1"/>
</dbReference>
<keyword evidence="16" id="KW-1185">Reference proteome</keyword>
<dbReference type="Pfam" id="PF08264">
    <property type="entry name" value="Anticodon_1"/>
    <property type="match status" value="1"/>
</dbReference>
<dbReference type="InterPro" id="IPR013155">
    <property type="entry name" value="M/V/L/I-tRNA-synth_anticd-bd"/>
</dbReference>
<dbReference type="InterPro" id="IPR009008">
    <property type="entry name" value="Val/Leu/Ile-tRNA-synth_edit"/>
</dbReference>
<evidence type="ECO:0000313" key="16">
    <source>
        <dbReference type="Proteomes" id="UP000184731"/>
    </source>
</evidence>
<dbReference type="FunFam" id="1.10.730.10:FF:000011">
    <property type="entry name" value="Leucine--tRNA ligase chloroplastic/mitochondrial"/>
    <property type="match status" value="1"/>
</dbReference>
<keyword evidence="6 9" id="KW-0648">Protein biosynthesis</keyword>
<feature type="domain" description="Methionyl/Valyl/Leucyl/Isoleucyl-tRNA synthetase anticodon-binding" evidence="12">
    <location>
        <begin position="662"/>
        <end position="785"/>
    </location>
</feature>
<dbReference type="SUPFAM" id="SSF47323">
    <property type="entry name" value="Anticodon-binding domain of a subclass of class I aminoacyl-tRNA synthetases"/>
    <property type="match status" value="1"/>
</dbReference>
<dbReference type="FunFam" id="3.40.50.620:FF:000056">
    <property type="entry name" value="Leucine--tRNA ligase"/>
    <property type="match status" value="1"/>
</dbReference>
<dbReference type="GO" id="GO:0006429">
    <property type="term" value="P:leucyl-tRNA aminoacylation"/>
    <property type="evidence" value="ECO:0007669"/>
    <property type="project" value="UniProtKB-UniRule"/>
</dbReference>
<evidence type="ECO:0000259" key="13">
    <source>
        <dbReference type="Pfam" id="PF09334"/>
    </source>
</evidence>
<protein>
    <recommendedName>
        <fullName evidence="9">Leucine--tRNA ligase</fullName>
        <ecNumber evidence="9">6.1.1.4</ecNumber>
    </recommendedName>
    <alternativeName>
        <fullName evidence="9">Leucyl-tRNA synthetase</fullName>
        <shortName evidence="9">LeuRS</shortName>
    </alternativeName>
</protein>
<dbReference type="NCBIfam" id="TIGR00396">
    <property type="entry name" value="leuS_bact"/>
    <property type="match status" value="1"/>
</dbReference>
<accession>A0A1L4CX94</accession>
<dbReference type="EMBL" id="CP017834">
    <property type="protein sequence ID" value="APJ02570.1"/>
    <property type="molecule type" value="Genomic_DNA"/>
</dbReference>
<dbReference type="AlphaFoldDB" id="A0A1L4CX94"/>
<dbReference type="InterPro" id="IPR009080">
    <property type="entry name" value="tRNAsynth_Ia_anticodon-bd"/>
</dbReference>
<sequence>MSRKFMSYQHKELEQNWQKHWKNKNIFKTIEDASKPKFYALDMFPYPSAAGLHVGHPMGYTATDIVARYYRMKGYNVLHPIGWDAFGLPAEQHAIDTGEHPSKLTYRSINNFKNQLQNLGFSYDWDKEIATCHPKYYHWTQWIFSLLYKKGLAYQAEVFVNWCPALKTVLANEEVVDGKSERGNHPVYRVAMKQWMLKITAYAERLLEDLNKIDWPESTKEIQRNWIKKSVGAKIKFSVKNYETEQIEVFTTRPDTLFGATYMVLAPEHPLVEKITTQEQLSKVTEYREVTSRKSDLDRTELNKEKSGVFTGAFAINPVNGQEVQIWISDYVLMGYGTGAIMAVPAHDSRDHEFAKKFGLKIQQVIASPNKDFNIEKEAYTEDGEIINSEFLNGLLVDAAKDKITEYLENKKIGEKSITYKLRDWIFSRQRYWGEPIPVLKDSKGNVIRAFEENELPLTLPEVSSYEPTGDGKSPLSAITNWVQRKNKNGELEFVETDTMPGSAGSSWYFLRYIDPFNNKCIGDYEKLKYWMPVDLYIGGQEHAVGHLLYARFWTKVLYDAGVCPVDEPFQKLVHQGMICKDGAKMSKSKGNGINPDDVIHQYGADSLRVYEMFMGPLTQTKEWDDSNLAGVHRFLSRVERFFLSDNGKSLLNDEPATQQDLKILHKTIKKVTEDIENLSFNTSIAQMMIFLNSVAESQCKNKEVLTQFIKILSPFAPHLAEELWYKCVVEEKISPQDKNYPFASLAEWPKYNPELTIDNEVKIGVQVNGKHRGEISIAMNASQEEAVAAAMENVNVKATIEGKIIRKTIYVANRILNFVVG</sequence>
<comment type="catalytic activity">
    <reaction evidence="8 9">
        <text>tRNA(Leu) + L-leucine + ATP = L-leucyl-tRNA(Leu) + AMP + diphosphate</text>
        <dbReference type="Rhea" id="RHEA:11688"/>
        <dbReference type="Rhea" id="RHEA-COMP:9613"/>
        <dbReference type="Rhea" id="RHEA-COMP:9622"/>
        <dbReference type="ChEBI" id="CHEBI:30616"/>
        <dbReference type="ChEBI" id="CHEBI:33019"/>
        <dbReference type="ChEBI" id="CHEBI:57427"/>
        <dbReference type="ChEBI" id="CHEBI:78442"/>
        <dbReference type="ChEBI" id="CHEBI:78494"/>
        <dbReference type="ChEBI" id="CHEBI:456215"/>
        <dbReference type="EC" id="6.1.1.4"/>
    </reaction>
</comment>
<dbReference type="KEGG" id="saqi:AXG55_00925"/>
<feature type="domain" description="Methionyl/Leucyl tRNA synthetase" evidence="13">
    <location>
        <begin position="45"/>
        <end position="175"/>
    </location>
</feature>
<dbReference type="GO" id="GO:0004823">
    <property type="term" value="F:leucine-tRNA ligase activity"/>
    <property type="evidence" value="ECO:0007669"/>
    <property type="project" value="UniProtKB-UniRule"/>
</dbReference>
<dbReference type="STRING" id="1915309.AXG55_00925"/>
<evidence type="ECO:0000259" key="12">
    <source>
        <dbReference type="Pfam" id="PF08264"/>
    </source>
</evidence>
<organism evidence="15 16">
    <name type="scientific">Silvanigrella aquatica</name>
    <dbReference type="NCBI Taxonomy" id="1915309"/>
    <lineage>
        <taxon>Bacteria</taxon>
        <taxon>Pseudomonadati</taxon>
        <taxon>Bdellovibrionota</taxon>
        <taxon>Oligoflexia</taxon>
        <taxon>Silvanigrellales</taxon>
        <taxon>Silvanigrellaceae</taxon>
        <taxon>Silvanigrella</taxon>
    </lineage>
</organism>
<dbReference type="PANTHER" id="PTHR43740:SF2">
    <property type="entry name" value="LEUCINE--TRNA LIGASE, MITOCHONDRIAL"/>
    <property type="match status" value="1"/>
</dbReference>
<dbReference type="FunFam" id="3.40.50.620:FF:000077">
    <property type="entry name" value="Leucine--tRNA ligase"/>
    <property type="match status" value="1"/>
</dbReference>
<dbReference type="InterPro" id="IPR002300">
    <property type="entry name" value="aa-tRNA-synth_Ia"/>
</dbReference>
<dbReference type="HAMAP" id="MF_00049_B">
    <property type="entry name" value="Leu_tRNA_synth_B"/>
    <property type="match status" value="1"/>
</dbReference>
<evidence type="ECO:0000256" key="1">
    <source>
        <dbReference type="ARBA" id="ARBA00005594"/>
    </source>
</evidence>
<dbReference type="InterPro" id="IPR002302">
    <property type="entry name" value="Leu-tRNA-ligase"/>
</dbReference>
<evidence type="ECO:0000256" key="5">
    <source>
        <dbReference type="ARBA" id="ARBA00022840"/>
    </source>
</evidence>
<dbReference type="InterPro" id="IPR014729">
    <property type="entry name" value="Rossmann-like_a/b/a_fold"/>
</dbReference>